<dbReference type="AlphaFoldDB" id="A0A812Q8V6"/>
<gene>
    <name evidence="3" type="ORF">SNEC2469_LOCUS10157</name>
</gene>
<feature type="non-terminal residue" evidence="3">
    <location>
        <position position="1"/>
    </location>
</feature>
<organism evidence="3 4">
    <name type="scientific">Symbiodinium necroappetens</name>
    <dbReference type="NCBI Taxonomy" id="1628268"/>
    <lineage>
        <taxon>Eukaryota</taxon>
        <taxon>Sar</taxon>
        <taxon>Alveolata</taxon>
        <taxon>Dinophyceae</taxon>
        <taxon>Suessiales</taxon>
        <taxon>Symbiodiniaceae</taxon>
        <taxon>Symbiodinium</taxon>
    </lineage>
</organism>
<evidence type="ECO:0000313" key="4">
    <source>
        <dbReference type="Proteomes" id="UP000601435"/>
    </source>
</evidence>
<keyword evidence="2" id="KW-0812">Transmembrane</keyword>
<reference evidence="3" key="1">
    <citation type="submission" date="2021-02" db="EMBL/GenBank/DDBJ databases">
        <authorList>
            <person name="Dougan E. K."/>
            <person name="Rhodes N."/>
            <person name="Thang M."/>
            <person name="Chan C."/>
        </authorList>
    </citation>
    <scope>NUCLEOTIDE SEQUENCE</scope>
</reference>
<dbReference type="Proteomes" id="UP000601435">
    <property type="component" value="Unassembled WGS sequence"/>
</dbReference>
<feature type="region of interest" description="Disordered" evidence="1">
    <location>
        <begin position="89"/>
        <end position="115"/>
    </location>
</feature>
<accession>A0A812Q8V6</accession>
<proteinExistence type="predicted"/>
<dbReference type="EMBL" id="CAJNJA010016198">
    <property type="protein sequence ID" value="CAE7376463.1"/>
    <property type="molecule type" value="Genomic_DNA"/>
</dbReference>
<sequence>MIIILLVVATQAIAIVTRRVQSLSFPVLTGPSWEESTNASSFRDVQELQVEEDSGAEEVAVQAECSAAEAEESQPSKFDLLDAELSAEEAFSSLPRQPQSRPGLPKSPEQPGLRPDAVQLGISQQVLDPFARRRAKSQKQPFQRPGDPEFLECRARTLTSHTRHAVLRTFPRGQVKKDACPIDLPDEMPALEAKKTRFQRPSVCRVDELVFIYQMQILSTGDRVSCIEMTMDGWLKIADDRGWMISDMQGLHGIGEVLSPKRGEDVKLAVEEPHPQGVCCLEIVYAQVAVRASPSRDAVALYYRRKGELVFARSQNFGGWLRLAGVSLSEEGWMLAHAPEHGTLLRVREALTKRASAMMVATVVLMVVIMTMLMAMMVTANADLWSLSDLWAAVRMLSPTDVRSLKDAEEGTLLMADMDYEHHVKTGNAECLVEDGLLLKAAMKALLSVQHMSEEDLKKPDDWIRQRLFAASSAYSLLRMAKEEPPLN</sequence>
<keyword evidence="4" id="KW-1185">Reference proteome</keyword>
<keyword evidence="2" id="KW-1133">Transmembrane helix</keyword>
<comment type="caution">
    <text evidence="3">The sequence shown here is derived from an EMBL/GenBank/DDBJ whole genome shotgun (WGS) entry which is preliminary data.</text>
</comment>
<protein>
    <submittedName>
        <fullName evidence="3">Uncharacterized protein</fullName>
    </submittedName>
</protein>
<feature type="transmembrane region" description="Helical" evidence="2">
    <location>
        <begin position="355"/>
        <end position="378"/>
    </location>
</feature>
<evidence type="ECO:0000256" key="2">
    <source>
        <dbReference type="SAM" id="Phobius"/>
    </source>
</evidence>
<evidence type="ECO:0000256" key="1">
    <source>
        <dbReference type="SAM" id="MobiDB-lite"/>
    </source>
</evidence>
<dbReference type="OrthoDB" id="443443at2759"/>
<evidence type="ECO:0000313" key="3">
    <source>
        <dbReference type="EMBL" id="CAE7376463.1"/>
    </source>
</evidence>
<keyword evidence="2" id="KW-0472">Membrane</keyword>
<name>A0A812Q8V6_9DINO</name>